<evidence type="ECO:0000256" key="1">
    <source>
        <dbReference type="ARBA" id="ARBA00010617"/>
    </source>
</evidence>
<proteinExistence type="inferred from homology"/>
<keyword evidence="2" id="KW-0408">Iron</keyword>
<protein>
    <submittedName>
        <fullName evidence="3">Cytochrome P450</fullName>
    </submittedName>
</protein>
<name>A0ABY8VP28_9CORY</name>
<dbReference type="Gene3D" id="1.10.630.10">
    <property type="entry name" value="Cytochrome P450"/>
    <property type="match status" value="1"/>
</dbReference>
<reference evidence="3 4" key="1">
    <citation type="submission" date="2023-05" db="EMBL/GenBank/DDBJ databases">
        <title>Corynebacterium suedekumii sp. nov. and Corynebacterium breve sp. nov. isolated from raw cow's milk.</title>
        <authorList>
            <person name="Baer M.K."/>
            <person name="Mehl L."/>
            <person name="Hellmuth R."/>
            <person name="Marke G."/>
            <person name="Lipski A."/>
        </authorList>
    </citation>
    <scope>NUCLEOTIDE SEQUENCE [LARGE SCALE GENOMIC DNA]</scope>
    <source>
        <strain evidence="3 4">LM112</strain>
    </source>
</reference>
<dbReference type="InterPro" id="IPR036396">
    <property type="entry name" value="Cyt_P450_sf"/>
</dbReference>
<dbReference type="SUPFAM" id="SSF48264">
    <property type="entry name" value="Cytochrome P450"/>
    <property type="match status" value="1"/>
</dbReference>
<dbReference type="InterPro" id="IPR017972">
    <property type="entry name" value="Cyt_P450_CS"/>
</dbReference>
<keyword evidence="2" id="KW-0479">Metal-binding</keyword>
<dbReference type="RefSeq" id="WP_284875940.1">
    <property type="nucleotide sequence ID" value="NZ_CP126970.1"/>
</dbReference>
<sequence>MTHATATAVPTTDLDLFSDEVLGNPTTYHNQLREQGTVVHVPANDVWAITRYDQVRDALGDPLTFSSTKVAFNDTSNGYLRGTSLASDPPQHGPLRAALSENLNNRAMRKMKDDIFAKGDVLVRELAATGEFDGMTELAEAFPVSIVMDLIGIQGEIREKMLPWGEAAFNMLGPLNERATSGLPLVGELVEWTHHTVKADDLLEGSIGRALFAAAERGDIPHEACGMIIHQYIAAGLDTTITSIGNALELFAAHPDQFELLRSDLSLVPAAFMEVLRLRTPAPVLGRGTTRDVEVDGTTIPAGAQVALLLDAGNLDPRHYDNPEVFDIRRNPVDNLGFGYGIHGCAGQALARLEAQAVIKALATHVESYTVARTERRLNNFTHPFSSIEITDVVLA</sequence>
<dbReference type="PANTHER" id="PTHR46696:SF1">
    <property type="entry name" value="CYTOCHROME P450 YJIB-RELATED"/>
    <property type="match status" value="1"/>
</dbReference>
<organism evidence="3 4">
    <name type="scientific">Corynebacterium suedekumii</name>
    <dbReference type="NCBI Taxonomy" id="3049801"/>
    <lineage>
        <taxon>Bacteria</taxon>
        <taxon>Bacillati</taxon>
        <taxon>Actinomycetota</taxon>
        <taxon>Actinomycetes</taxon>
        <taxon>Mycobacteriales</taxon>
        <taxon>Corynebacteriaceae</taxon>
        <taxon>Corynebacterium</taxon>
    </lineage>
</organism>
<accession>A0ABY8VP28</accession>
<dbReference type="EMBL" id="CP126970">
    <property type="protein sequence ID" value="WIM71369.1"/>
    <property type="molecule type" value="Genomic_DNA"/>
</dbReference>
<keyword evidence="2" id="KW-0560">Oxidoreductase</keyword>
<dbReference type="InterPro" id="IPR001128">
    <property type="entry name" value="Cyt_P450"/>
</dbReference>
<dbReference type="Pfam" id="PF00067">
    <property type="entry name" value="p450"/>
    <property type="match status" value="1"/>
</dbReference>
<evidence type="ECO:0000313" key="4">
    <source>
        <dbReference type="Proteomes" id="UP001238805"/>
    </source>
</evidence>
<keyword evidence="4" id="KW-1185">Reference proteome</keyword>
<dbReference type="Proteomes" id="UP001238805">
    <property type="component" value="Chromosome"/>
</dbReference>
<evidence type="ECO:0000256" key="2">
    <source>
        <dbReference type="RuleBase" id="RU000461"/>
    </source>
</evidence>
<comment type="similarity">
    <text evidence="1 2">Belongs to the cytochrome P450 family.</text>
</comment>
<gene>
    <name evidence="3" type="ORF">QP029_06225</name>
</gene>
<keyword evidence="2" id="KW-0503">Monooxygenase</keyword>
<dbReference type="PRINTS" id="PR00385">
    <property type="entry name" value="P450"/>
</dbReference>
<dbReference type="PROSITE" id="PS00086">
    <property type="entry name" value="CYTOCHROME_P450"/>
    <property type="match status" value="1"/>
</dbReference>
<dbReference type="PANTHER" id="PTHR46696">
    <property type="entry name" value="P450, PUTATIVE (EUROFUNG)-RELATED"/>
    <property type="match status" value="1"/>
</dbReference>
<evidence type="ECO:0000313" key="3">
    <source>
        <dbReference type="EMBL" id="WIM71369.1"/>
    </source>
</evidence>
<keyword evidence="2" id="KW-0349">Heme</keyword>